<feature type="domain" description="DUF6906" evidence="1">
    <location>
        <begin position="1"/>
        <end position="48"/>
    </location>
</feature>
<dbReference type="EMBL" id="WSLF01000007">
    <property type="protein sequence ID" value="KAE9633742.1"/>
    <property type="molecule type" value="Genomic_DNA"/>
</dbReference>
<dbReference type="Pfam" id="PF21847">
    <property type="entry name" value="DUF6906"/>
    <property type="match status" value="1"/>
</dbReference>
<proteinExistence type="predicted"/>
<dbReference type="InterPro" id="IPR054201">
    <property type="entry name" value="DUF6906"/>
</dbReference>
<evidence type="ECO:0000259" key="1">
    <source>
        <dbReference type="Pfam" id="PF21847"/>
    </source>
</evidence>
<comment type="caution">
    <text evidence="2">The sequence shown here is derived from an EMBL/GenBank/DDBJ whole genome shotgun (WGS) entry which is preliminary data.</text>
</comment>
<evidence type="ECO:0000313" key="3">
    <source>
        <dbReference type="Proteomes" id="UP000483018"/>
    </source>
</evidence>
<dbReference type="Proteomes" id="UP000483018">
    <property type="component" value="Unassembled WGS sequence"/>
</dbReference>
<gene>
    <name evidence="2" type="ORF">GND95_08800</name>
</gene>
<keyword evidence="3" id="KW-1185">Reference proteome</keyword>
<protein>
    <recommendedName>
        <fullName evidence="1">DUF6906 domain-containing protein</fullName>
    </recommendedName>
</protein>
<organism evidence="2 3">
    <name type="scientific">Defluviitalea raffinosedens</name>
    <dbReference type="NCBI Taxonomy" id="1450156"/>
    <lineage>
        <taxon>Bacteria</taxon>
        <taxon>Bacillati</taxon>
        <taxon>Bacillota</taxon>
        <taxon>Clostridia</taxon>
        <taxon>Lachnospirales</taxon>
        <taxon>Defluviitaleaceae</taxon>
        <taxon>Defluviitalea</taxon>
    </lineage>
</organism>
<evidence type="ECO:0000313" key="2">
    <source>
        <dbReference type="EMBL" id="KAE9633742.1"/>
    </source>
</evidence>
<dbReference type="AlphaFoldDB" id="A0A7C8HH96"/>
<reference evidence="2 3" key="1">
    <citation type="submission" date="2019-12" db="EMBL/GenBank/DDBJ databases">
        <title>Defluviitalea raffinosedens, isolated from a biogas fermenter, genome sequencing and characterization.</title>
        <authorList>
            <person name="Rettenmaier R."/>
            <person name="Schneider M."/>
            <person name="Neuhaus K."/>
            <person name="Liebl W."/>
            <person name="Zverlov V."/>
        </authorList>
    </citation>
    <scope>NUCLEOTIDE SEQUENCE [LARGE SCALE GENOMIC DNA]</scope>
    <source>
        <strain evidence="2 3">249c-K6</strain>
    </source>
</reference>
<name>A0A7C8HH96_9FIRM</name>
<dbReference type="OrthoDB" id="2086906at2"/>
<accession>A0A7C8HH96</accession>
<sequence>MKHGRNPTRRQKERIKKLGLNPENWLIIKDCQECFEIVHRLSGKTRKLTIKVKNWTGLS</sequence>
<dbReference type="RefSeq" id="WP_158740530.1">
    <property type="nucleotide sequence ID" value="NZ_WSLF01000007.1"/>
</dbReference>